<protein>
    <submittedName>
        <fullName evidence="1">Uncharacterized protein</fullName>
    </submittedName>
</protein>
<keyword evidence="2" id="KW-1185">Reference proteome</keyword>
<evidence type="ECO:0000313" key="1">
    <source>
        <dbReference type="EMBL" id="RPA93921.1"/>
    </source>
</evidence>
<dbReference type="Proteomes" id="UP000276215">
    <property type="component" value="Unassembled WGS sequence"/>
</dbReference>
<dbReference type="EMBL" id="ML120445">
    <property type="protein sequence ID" value="RPA93921.1"/>
    <property type="molecule type" value="Genomic_DNA"/>
</dbReference>
<evidence type="ECO:0000313" key="2">
    <source>
        <dbReference type="Proteomes" id="UP000276215"/>
    </source>
</evidence>
<organism evidence="1 2">
    <name type="scientific">Choiromyces venosus 120613-1</name>
    <dbReference type="NCBI Taxonomy" id="1336337"/>
    <lineage>
        <taxon>Eukaryota</taxon>
        <taxon>Fungi</taxon>
        <taxon>Dikarya</taxon>
        <taxon>Ascomycota</taxon>
        <taxon>Pezizomycotina</taxon>
        <taxon>Pezizomycetes</taxon>
        <taxon>Pezizales</taxon>
        <taxon>Tuberaceae</taxon>
        <taxon>Choiromyces</taxon>
    </lineage>
</organism>
<sequence>MACRVIRFDCWKVCKIHGLGSLRLVFLFSWGNSGCGHPGELGFLFCKVIVAQGLANSARSVCMYQNSFFLSTVLVSKFNRIKIYSQAASSKLQYCLSNLIQSIASGTFQDCYGRHSVRAIMSRLSNTVPIMPHQQFHSPFFLLGWDILPNPPTPLPTPPSYLHQ</sequence>
<accession>A0A3N4JB83</accession>
<proteinExistence type="predicted"/>
<name>A0A3N4JB83_9PEZI</name>
<dbReference type="AlphaFoldDB" id="A0A3N4JB83"/>
<reference evidence="1 2" key="1">
    <citation type="journal article" date="2018" name="Nat. Ecol. Evol.">
        <title>Pezizomycetes genomes reveal the molecular basis of ectomycorrhizal truffle lifestyle.</title>
        <authorList>
            <person name="Murat C."/>
            <person name="Payen T."/>
            <person name="Noel B."/>
            <person name="Kuo A."/>
            <person name="Morin E."/>
            <person name="Chen J."/>
            <person name="Kohler A."/>
            <person name="Krizsan K."/>
            <person name="Balestrini R."/>
            <person name="Da Silva C."/>
            <person name="Montanini B."/>
            <person name="Hainaut M."/>
            <person name="Levati E."/>
            <person name="Barry K.W."/>
            <person name="Belfiori B."/>
            <person name="Cichocki N."/>
            <person name="Clum A."/>
            <person name="Dockter R.B."/>
            <person name="Fauchery L."/>
            <person name="Guy J."/>
            <person name="Iotti M."/>
            <person name="Le Tacon F."/>
            <person name="Lindquist E.A."/>
            <person name="Lipzen A."/>
            <person name="Malagnac F."/>
            <person name="Mello A."/>
            <person name="Molinier V."/>
            <person name="Miyauchi S."/>
            <person name="Poulain J."/>
            <person name="Riccioni C."/>
            <person name="Rubini A."/>
            <person name="Sitrit Y."/>
            <person name="Splivallo R."/>
            <person name="Traeger S."/>
            <person name="Wang M."/>
            <person name="Zifcakova L."/>
            <person name="Wipf D."/>
            <person name="Zambonelli A."/>
            <person name="Paolocci F."/>
            <person name="Nowrousian M."/>
            <person name="Ottonello S."/>
            <person name="Baldrian P."/>
            <person name="Spatafora J.W."/>
            <person name="Henrissat B."/>
            <person name="Nagy L.G."/>
            <person name="Aury J.M."/>
            <person name="Wincker P."/>
            <person name="Grigoriev I.V."/>
            <person name="Bonfante P."/>
            <person name="Martin F.M."/>
        </authorList>
    </citation>
    <scope>NUCLEOTIDE SEQUENCE [LARGE SCALE GENOMIC DNA]</scope>
    <source>
        <strain evidence="1 2">120613-1</strain>
    </source>
</reference>
<gene>
    <name evidence="1" type="ORF">L873DRAFT_1941261</name>
</gene>